<keyword evidence="1" id="KW-0472">Membrane</keyword>
<gene>
    <name evidence="2" type="ORF">BECKLFY1418B_GA0070995_10034</name>
</gene>
<keyword evidence="1" id="KW-1133">Transmembrane helix</keyword>
<accession>A0A450U5C3</accession>
<dbReference type="AlphaFoldDB" id="A0A450U5C3"/>
<protein>
    <submittedName>
        <fullName evidence="2">Uncharacterized protein</fullName>
    </submittedName>
</protein>
<feature type="transmembrane region" description="Helical" evidence="1">
    <location>
        <begin position="29"/>
        <end position="48"/>
    </location>
</feature>
<sequence>MTNGKSYASNGGGAAVLPTKIATIRKESAFQVLRLLLVLSLTVAPFLFTKTLAQPNPKDCTGWFCPEGKESVCPGKPTEDRQIMFTMYDVETGEWVEGENLPEGQERPVFRFSERGTWICYGVKPAENRSGALSIRVSRYFEGMPHNTVRLYRNRNFFKKENCKNSAVTDDGKETYENRVSEPYLF</sequence>
<proteinExistence type="predicted"/>
<evidence type="ECO:0000313" key="2">
    <source>
        <dbReference type="EMBL" id="VFJ86387.1"/>
    </source>
</evidence>
<reference evidence="2" key="1">
    <citation type="submission" date="2019-02" db="EMBL/GenBank/DDBJ databases">
        <authorList>
            <person name="Gruber-Vodicka R. H."/>
            <person name="Seah K. B. B."/>
        </authorList>
    </citation>
    <scope>NUCLEOTIDE SEQUENCE</scope>
    <source>
        <strain evidence="2">BECK_M7</strain>
    </source>
</reference>
<dbReference type="EMBL" id="CAADFF010000003">
    <property type="protein sequence ID" value="VFJ86387.1"/>
    <property type="molecule type" value="Genomic_DNA"/>
</dbReference>
<keyword evidence="1" id="KW-0812">Transmembrane</keyword>
<name>A0A450U5C3_9GAMM</name>
<evidence type="ECO:0000256" key="1">
    <source>
        <dbReference type="SAM" id="Phobius"/>
    </source>
</evidence>
<organism evidence="2">
    <name type="scientific">Candidatus Kentrum sp. LFY</name>
    <dbReference type="NCBI Taxonomy" id="2126342"/>
    <lineage>
        <taxon>Bacteria</taxon>
        <taxon>Pseudomonadati</taxon>
        <taxon>Pseudomonadota</taxon>
        <taxon>Gammaproteobacteria</taxon>
        <taxon>Candidatus Kentrum</taxon>
    </lineage>
</organism>